<dbReference type="InterPro" id="IPR015915">
    <property type="entry name" value="Kelch-typ_b-propeller"/>
</dbReference>
<accession>A0A197JLV7</accession>
<keyword evidence="4" id="KW-1185">Reference proteome</keyword>
<dbReference type="PROSITE" id="PS51318">
    <property type="entry name" value="TAT"/>
    <property type="match status" value="1"/>
</dbReference>
<feature type="transmembrane region" description="Helical" evidence="2">
    <location>
        <begin position="371"/>
        <end position="394"/>
    </location>
</feature>
<dbReference type="Proteomes" id="UP000078512">
    <property type="component" value="Unassembled WGS sequence"/>
</dbReference>
<dbReference type="Gene3D" id="2.120.10.80">
    <property type="entry name" value="Kelch-type beta propeller"/>
    <property type="match status" value="1"/>
</dbReference>
<evidence type="ECO:0000313" key="4">
    <source>
        <dbReference type="Proteomes" id="UP000078512"/>
    </source>
</evidence>
<evidence type="ECO:0000313" key="3">
    <source>
        <dbReference type="EMBL" id="OAQ25953.1"/>
    </source>
</evidence>
<evidence type="ECO:0008006" key="5">
    <source>
        <dbReference type="Google" id="ProtNLM"/>
    </source>
</evidence>
<feature type="region of interest" description="Disordered" evidence="1">
    <location>
        <begin position="751"/>
        <end position="771"/>
    </location>
</feature>
<reference evidence="3 4" key="1">
    <citation type="submission" date="2016-05" db="EMBL/GenBank/DDBJ databases">
        <title>Genome sequencing reveals origins of a unique bacterial endosymbiosis in the earliest lineages of terrestrial Fungi.</title>
        <authorList>
            <consortium name="DOE Joint Genome Institute"/>
            <person name="Uehling J."/>
            <person name="Gryganskyi A."/>
            <person name="Hameed K."/>
            <person name="Tschaplinski T."/>
            <person name="Misztal P."/>
            <person name="Wu S."/>
            <person name="Desiro A."/>
            <person name="Vande Pol N."/>
            <person name="Du Z.-Y."/>
            <person name="Zienkiewicz A."/>
            <person name="Zienkiewicz K."/>
            <person name="Morin E."/>
            <person name="Tisserant E."/>
            <person name="Splivallo R."/>
            <person name="Hainaut M."/>
            <person name="Henrissat B."/>
            <person name="Ohm R."/>
            <person name="Kuo A."/>
            <person name="Yan J."/>
            <person name="Lipzen A."/>
            <person name="Nolan M."/>
            <person name="Labutti K."/>
            <person name="Barry K."/>
            <person name="Goldstein A."/>
            <person name="Labbe J."/>
            <person name="Schadt C."/>
            <person name="Tuskan G."/>
            <person name="Grigoriev I."/>
            <person name="Martin F."/>
            <person name="Vilgalys R."/>
            <person name="Bonito G."/>
        </authorList>
    </citation>
    <scope>NUCLEOTIDE SEQUENCE [LARGE SCALE GENOMIC DNA]</scope>
    <source>
        <strain evidence="3 4">AG-77</strain>
    </source>
</reference>
<organism evidence="3 4">
    <name type="scientific">Linnemannia elongata AG-77</name>
    <dbReference type="NCBI Taxonomy" id="1314771"/>
    <lineage>
        <taxon>Eukaryota</taxon>
        <taxon>Fungi</taxon>
        <taxon>Fungi incertae sedis</taxon>
        <taxon>Mucoromycota</taxon>
        <taxon>Mortierellomycotina</taxon>
        <taxon>Mortierellomycetes</taxon>
        <taxon>Mortierellales</taxon>
        <taxon>Mortierellaceae</taxon>
        <taxon>Linnemannia</taxon>
    </lineage>
</organism>
<feature type="region of interest" description="Disordered" evidence="1">
    <location>
        <begin position="399"/>
        <end position="461"/>
    </location>
</feature>
<evidence type="ECO:0000256" key="2">
    <source>
        <dbReference type="SAM" id="Phobius"/>
    </source>
</evidence>
<dbReference type="SUPFAM" id="SSF117281">
    <property type="entry name" value="Kelch motif"/>
    <property type="match status" value="1"/>
</dbReference>
<protein>
    <recommendedName>
        <fullName evidence="5">Galactose oxidase</fullName>
    </recommendedName>
</protein>
<dbReference type="InterPro" id="IPR006311">
    <property type="entry name" value="TAT_signal"/>
</dbReference>
<sequence>MPPPTTPTTRSRPLMITTATAAAAAAAVAACLLSSTALAQSIAPIPVAYGGYTSEGERTLYIRGGTTTGKLEGKTNQFFALNLQTSWSTSSPAWKSLINSTTGVNMASTAFNSLTMVGSDRMIEWAAEPGLIMYDLSKNSVTPMNYTDALTRYGLSIAFDPTTLGTGTEYAYVPCGFRAGADMAQVSNNLINPVLMPTTGVMQKIGYYSFVWSSVRSSFLLFGGYNTDVNPPVCNNQLWEYKGGVWSPLADGTRNAPYTDVVEHCMVPAMNGAKMIMFGGQRATDYKAISEIHILDTTTMAWKTGTPAPAQEARRSMACTVSGDYFIAWGGTNGTVMGPKPLVYNMKTDQWVDQFLVPGDNGAATSKGTNIGAIAGGAGGAVVFIIIVLGFVFYRRRQQRNAKKSDDTEPKDKNTEREGSKDGKKPFDDLKKDPQGNNISISALAAGTGNNDGSGDGGETMVEKDGRVIFRNPQSVIHTASGGHRSPQYQSGVYLPTVMYQNNPQYFEPGTQFSDMQYYPTAAANPQLYASSPFPMSVSGGVQNQDFSYPPVPPLAAMRRDSQARVMNGITGNSGIVGNNLGGSAPAPMTEEILQLQLALVKAQQDQQFQLQQQNLARFRAEQEAQLQMLQQQLRNNSSPSTTNALSAPVPTVSPLMPGVSALPTSSVSAPVPTVGSEPPSSSPLPAATTAVVDFVTKADAPMMDYVPAPVFASVPPSSSATSAATTLVTSVPVSTVASEPVLTVASSNDTLVKPPSAASAPVATPLSPST</sequence>
<keyword evidence="2" id="KW-1133">Transmembrane helix</keyword>
<dbReference type="EMBL" id="KV442072">
    <property type="protein sequence ID" value="OAQ25953.1"/>
    <property type="molecule type" value="Genomic_DNA"/>
</dbReference>
<keyword evidence="2" id="KW-0812">Transmembrane</keyword>
<keyword evidence="2" id="KW-0472">Membrane</keyword>
<gene>
    <name evidence="3" type="ORF">K457DRAFT_34836</name>
</gene>
<evidence type="ECO:0000256" key="1">
    <source>
        <dbReference type="SAM" id="MobiDB-lite"/>
    </source>
</evidence>
<feature type="compositionally biased region" description="Low complexity" evidence="1">
    <location>
        <begin position="677"/>
        <end position="686"/>
    </location>
</feature>
<name>A0A197JLV7_9FUNG</name>
<proteinExistence type="predicted"/>
<dbReference type="Pfam" id="PF24681">
    <property type="entry name" value="Kelch_KLHDC2_KLHL20_DRC7"/>
    <property type="match status" value="1"/>
</dbReference>
<dbReference type="AlphaFoldDB" id="A0A197JLV7"/>
<feature type="compositionally biased region" description="Basic and acidic residues" evidence="1">
    <location>
        <begin position="403"/>
        <end position="434"/>
    </location>
</feature>
<feature type="region of interest" description="Disordered" evidence="1">
    <location>
        <begin position="666"/>
        <end position="686"/>
    </location>
</feature>
<feature type="compositionally biased region" description="Low complexity" evidence="1">
    <location>
        <begin position="755"/>
        <end position="771"/>
    </location>
</feature>
<dbReference type="OrthoDB" id="432528at2759"/>